<evidence type="ECO:0000259" key="10">
    <source>
        <dbReference type="Pfam" id="PF07687"/>
    </source>
</evidence>
<dbReference type="SUPFAM" id="SSF55031">
    <property type="entry name" value="Bacterial exopeptidase dimerisation domain"/>
    <property type="match status" value="1"/>
</dbReference>
<dbReference type="AlphaFoldDB" id="A0A3D9DW46"/>
<evidence type="ECO:0000256" key="6">
    <source>
        <dbReference type="ARBA" id="ARBA00022723"/>
    </source>
</evidence>
<keyword evidence="8" id="KW-0862">Zinc</keyword>
<comment type="cofactor">
    <cofactor evidence="1">
        <name>Zn(2+)</name>
        <dbReference type="ChEBI" id="CHEBI:29105"/>
    </cofactor>
</comment>
<dbReference type="NCBIfam" id="NF005710">
    <property type="entry name" value="PRK07522.1"/>
    <property type="match status" value="1"/>
</dbReference>
<keyword evidence="7" id="KW-0378">Hydrolase</keyword>
<evidence type="ECO:0000256" key="4">
    <source>
        <dbReference type="ARBA" id="ARBA00022571"/>
    </source>
</evidence>
<gene>
    <name evidence="11" type="ORF">C8D72_1834</name>
</gene>
<dbReference type="SUPFAM" id="SSF53187">
    <property type="entry name" value="Zn-dependent exopeptidases"/>
    <property type="match status" value="1"/>
</dbReference>
<dbReference type="PANTHER" id="PTHR43808">
    <property type="entry name" value="ACETYLORNITHINE DEACETYLASE"/>
    <property type="match status" value="1"/>
</dbReference>
<protein>
    <submittedName>
        <fullName evidence="11">Acetylornithine deacetylase</fullName>
    </submittedName>
</protein>
<evidence type="ECO:0000256" key="5">
    <source>
        <dbReference type="ARBA" id="ARBA00022605"/>
    </source>
</evidence>
<proteinExistence type="inferred from homology"/>
<reference evidence="11 12" key="1">
    <citation type="submission" date="2018-07" db="EMBL/GenBank/DDBJ databases">
        <title>Genomic Encyclopedia of Type Strains, Phase IV (KMG-IV): sequencing the most valuable type-strain genomes for metagenomic binning, comparative biology and taxonomic classification.</title>
        <authorList>
            <person name="Goeker M."/>
        </authorList>
    </citation>
    <scope>NUCLEOTIDE SEQUENCE [LARGE SCALE GENOMIC DNA]</scope>
    <source>
        <strain evidence="11 12">DSM 14324</strain>
    </source>
</reference>
<keyword evidence="4" id="KW-0055">Arginine biosynthesis</keyword>
<accession>A0A3D9DW46</accession>
<dbReference type="InterPro" id="IPR010169">
    <property type="entry name" value="AcOrn-deacetyl"/>
</dbReference>
<dbReference type="RefSeq" id="WP_115854087.1">
    <property type="nucleotide sequence ID" value="NZ_QRDJ01000007.1"/>
</dbReference>
<dbReference type="InterPro" id="IPR036264">
    <property type="entry name" value="Bact_exopeptidase_dim_dom"/>
</dbReference>
<comment type="caution">
    <text evidence="11">The sequence shown here is derived from an EMBL/GenBank/DDBJ whole genome shotgun (WGS) entry which is preliminary data.</text>
</comment>
<dbReference type="GO" id="GO:0046872">
    <property type="term" value="F:metal ion binding"/>
    <property type="evidence" value="ECO:0007669"/>
    <property type="project" value="UniProtKB-KW"/>
</dbReference>
<dbReference type="Proteomes" id="UP000256334">
    <property type="component" value="Unassembled WGS sequence"/>
</dbReference>
<dbReference type="InterPro" id="IPR050072">
    <property type="entry name" value="Peptidase_M20A"/>
</dbReference>
<dbReference type="InterPro" id="IPR001261">
    <property type="entry name" value="ArgE/DapE_CS"/>
</dbReference>
<feature type="domain" description="Peptidase M20 dimerisation" evidence="10">
    <location>
        <begin position="172"/>
        <end position="277"/>
    </location>
</feature>
<dbReference type="OrthoDB" id="3665926at2"/>
<evidence type="ECO:0000313" key="12">
    <source>
        <dbReference type="Proteomes" id="UP000256334"/>
    </source>
</evidence>
<evidence type="ECO:0000256" key="2">
    <source>
        <dbReference type="ARBA" id="ARBA00005691"/>
    </source>
</evidence>
<dbReference type="Gene3D" id="3.30.70.360">
    <property type="match status" value="1"/>
</dbReference>
<keyword evidence="3" id="KW-0963">Cytoplasm</keyword>
<comment type="similarity">
    <text evidence="2">Belongs to the peptidase M20A family. ArgE subfamily.</text>
</comment>
<keyword evidence="5" id="KW-0028">Amino-acid biosynthesis</keyword>
<keyword evidence="12" id="KW-1185">Reference proteome</keyword>
<dbReference type="CDD" id="cd03894">
    <property type="entry name" value="M20_ArgE"/>
    <property type="match status" value="1"/>
</dbReference>
<evidence type="ECO:0000256" key="1">
    <source>
        <dbReference type="ARBA" id="ARBA00001947"/>
    </source>
</evidence>
<evidence type="ECO:0000256" key="8">
    <source>
        <dbReference type="ARBA" id="ARBA00022833"/>
    </source>
</evidence>
<dbReference type="GO" id="GO:0008777">
    <property type="term" value="F:acetylornithine deacetylase activity"/>
    <property type="evidence" value="ECO:0007669"/>
    <property type="project" value="TreeGrafter"/>
</dbReference>
<dbReference type="InterPro" id="IPR002933">
    <property type="entry name" value="Peptidase_M20"/>
</dbReference>
<name>A0A3D9DW46_9GAMM</name>
<dbReference type="GO" id="GO:0006526">
    <property type="term" value="P:L-arginine biosynthetic process"/>
    <property type="evidence" value="ECO:0007669"/>
    <property type="project" value="UniProtKB-KW"/>
</dbReference>
<evidence type="ECO:0000256" key="3">
    <source>
        <dbReference type="ARBA" id="ARBA00022490"/>
    </source>
</evidence>
<dbReference type="Gene3D" id="3.40.630.10">
    <property type="entry name" value="Zn peptidases"/>
    <property type="match status" value="1"/>
</dbReference>
<keyword evidence="6" id="KW-0479">Metal-binding</keyword>
<evidence type="ECO:0000313" key="11">
    <source>
        <dbReference type="EMBL" id="REC95000.1"/>
    </source>
</evidence>
<dbReference type="EMBL" id="QRDJ01000007">
    <property type="protein sequence ID" value="REC95000.1"/>
    <property type="molecule type" value="Genomic_DNA"/>
</dbReference>
<dbReference type="Pfam" id="PF07687">
    <property type="entry name" value="M20_dimer"/>
    <property type="match status" value="1"/>
</dbReference>
<dbReference type="Pfam" id="PF01546">
    <property type="entry name" value="Peptidase_M20"/>
    <property type="match status" value="1"/>
</dbReference>
<evidence type="ECO:0000256" key="9">
    <source>
        <dbReference type="ARBA" id="ARBA00023285"/>
    </source>
</evidence>
<organism evidence="11 12">
    <name type="scientific">Kushneria indalinina DSM 14324</name>
    <dbReference type="NCBI Taxonomy" id="1122140"/>
    <lineage>
        <taxon>Bacteria</taxon>
        <taxon>Pseudomonadati</taxon>
        <taxon>Pseudomonadota</taxon>
        <taxon>Gammaproteobacteria</taxon>
        <taxon>Oceanospirillales</taxon>
        <taxon>Halomonadaceae</taxon>
        <taxon>Kushneria</taxon>
    </lineage>
</organism>
<dbReference type="NCBIfam" id="TIGR01892">
    <property type="entry name" value="AcOrn-deacetyl"/>
    <property type="match status" value="1"/>
</dbReference>
<evidence type="ECO:0000256" key="7">
    <source>
        <dbReference type="ARBA" id="ARBA00022801"/>
    </source>
</evidence>
<dbReference type="PANTHER" id="PTHR43808:SF31">
    <property type="entry name" value="N-ACETYL-L-CITRULLINE DEACETYLASE"/>
    <property type="match status" value="1"/>
</dbReference>
<sequence length="406" mass="43712">MPTTDAVDLLTTLVGFDTTSHRSNLELIAFIERYLDDHGVASRRVLDTTGEKANLFATIGPQDRGGVILSGHTDVVPVTGQTWRSDPFTLTAHEGRLYGRGAADMKGFLAAVLATVPAMTRAELAVPIHLAFSHDEEVGCVGVRSLLDDLKGVAHRPVACIVGEPTRMRVATAHKGKLAVRVSITGKASHSGMAPEGVNAIHAAGHLIHWVDTQAATKAESGPFDERFSVPYTTLQVGVVQGGEALNIVPAKCHLDIEMRTVPEDDPEALLEALTAVGERIEADMRTHHDEARIEITRLGDYPGLSVEETSPLLAFTLGLIEDQNRARIGYGTEAGLFQNELDIPTLICGPGDMAQGHTPDEFIETDQLHQCVVWLHEMVESLTTDAIESSYGGRAPFIEAFPPGQ</sequence>
<keyword evidence="9" id="KW-0170">Cobalt</keyword>
<dbReference type="PROSITE" id="PS00759">
    <property type="entry name" value="ARGE_DAPE_CPG2_2"/>
    <property type="match status" value="1"/>
</dbReference>
<dbReference type="InterPro" id="IPR011650">
    <property type="entry name" value="Peptidase_M20_dimer"/>
</dbReference>